<dbReference type="PROSITE" id="PS50297">
    <property type="entry name" value="ANK_REP_REGION"/>
    <property type="match status" value="1"/>
</dbReference>
<comment type="caution">
    <text evidence="6">The sequence shown here is derived from an EMBL/GenBank/DDBJ whole genome shotgun (WGS) entry which is preliminary data.</text>
</comment>
<keyword evidence="2 3" id="KW-0012">Acyltransferase</keyword>
<dbReference type="NCBIfam" id="TIGR02382">
    <property type="entry name" value="wecD_rffC"/>
    <property type="match status" value="1"/>
</dbReference>
<dbReference type="Proteomes" id="UP000234503">
    <property type="component" value="Unassembled WGS sequence"/>
</dbReference>
<evidence type="ECO:0000313" key="7">
    <source>
        <dbReference type="Proteomes" id="UP000234503"/>
    </source>
</evidence>
<dbReference type="SUPFAM" id="SSF55729">
    <property type="entry name" value="Acyl-CoA N-acyltransferases (Nat)"/>
    <property type="match status" value="1"/>
</dbReference>
<dbReference type="OrthoDB" id="6057229at2"/>
<dbReference type="CDD" id="cd04301">
    <property type="entry name" value="NAT_SF"/>
    <property type="match status" value="1"/>
</dbReference>
<dbReference type="InterPro" id="IPR002110">
    <property type="entry name" value="Ankyrin_rpt"/>
</dbReference>
<name>A0A2N5DUK0_9GAMM</name>
<dbReference type="NCBIfam" id="NF008212">
    <property type="entry name" value="PRK10975.1"/>
    <property type="match status" value="1"/>
</dbReference>
<dbReference type="PANTHER" id="PTHR43877">
    <property type="entry name" value="AMINOALKYLPHOSPHONATE N-ACETYLTRANSFERASE-RELATED-RELATED"/>
    <property type="match status" value="1"/>
</dbReference>
<dbReference type="AlphaFoldDB" id="A0A2N5DUK0"/>
<comment type="subunit">
    <text evidence="3">Homodimer.</text>
</comment>
<evidence type="ECO:0000313" key="6">
    <source>
        <dbReference type="EMBL" id="PLR30537.1"/>
    </source>
</evidence>
<keyword evidence="4" id="KW-0040">ANK repeat</keyword>
<dbReference type="Pfam" id="PF00583">
    <property type="entry name" value="Acetyltransf_1"/>
    <property type="match status" value="1"/>
</dbReference>
<dbReference type="PANTHER" id="PTHR43877:SF2">
    <property type="entry name" value="AMINOALKYLPHOSPHONATE N-ACETYLTRANSFERASE-RELATED"/>
    <property type="match status" value="1"/>
</dbReference>
<keyword evidence="7" id="KW-1185">Reference proteome</keyword>
<reference evidence="6 7" key="1">
    <citation type="submission" date="2017-12" db="EMBL/GenBank/DDBJ databases">
        <title>Characterization of six clinical isolates of Enterochimera gen. nov., a novel genus of the Yersiniaciae family and the three species Enterochimera arupensis sp. nov., Enterochimera coloradensis sp. nov, and Enterochimera californica sp. nov.</title>
        <authorList>
            <person name="Rossi A."/>
            <person name="Fisher M."/>
        </authorList>
    </citation>
    <scope>NUCLEOTIDE SEQUENCE [LARGE SCALE GENOMIC DNA]</scope>
    <source>
        <strain evidence="7">2016-Iso4</strain>
    </source>
</reference>
<dbReference type="InterPro" id="IPR050832">
    <property type="entry name" value="Bact_Acetyltransf"/>
</dbReference>
<dbReference type="UniPathway" id="UPA00566"/>
<gene>
    <name evidence="3" type="primary">wecD</name>
    <name evidence="6" type="ORF">CYR32_18635</name>
</gene>
<feature type="active site" description="Proton donor" evidence="3">
    <location>
        <position position="219"/>
    </location>
</feature>
<accession>A0A2N5DUK0</accession>
<evidence type="ECO:0000259" key="5">
    <source>
        <dbReference type="PROSITE" id="PS51186"/>
    </source>
</evidence>
<dbReference type="EMBL" id="PJZH01000030">
    <property type="protein sequence ID" value="PLR30537.1"/>
    <property type="molecule type" value="Genomic_DNA"/>
</dbReference>
<evidence type="ECO:0000256" key="3">
    <source>
        <dbReference type="HAMAP-Rule" id="MF_02027"/>
    </source>
</evidence>
<dbReference type="InterPro" id="IPR016181">
    <property type="entry name" value="Acyl_CoA_acyltransferase"/>
</dbReference>
<evidence type="ECO:0000256" key="1">
    <source>
        <dbReference type="ARBA" id="ARBA00022679"/>
    </source>
</evidence>
<evidence type="ECO:0000256" key="2">
    <source>
        <dbReference type="ARBA" id="ARBA00023315"/>
    </source>
</evidence>
<feature type="domain" description="N-acetyltransferase" evidence="5">
    <location>
        <begin position="88"/>
        <end position="235"/>
    </location>
</feature>
<dbReference type="GO" id="GO:0009246">
    <property type="term" value="P:enterobacterial common antigen biosynthetic process"/>
    <property type="evidence" value="ECO:0007669"/>
    <property type="project" value="UniProtKB-UniRule"/>
</dbReference>
<dbReference type="GO" id="GO:0008080">
    <property type="term" value="F:N-acetyltransferase activity"/>
    <property type="evidence" value="ECO:0007669"/>
    <property type="project" value="InterPro"/>
</dbReference>
<comment type="catalytic activity">
    <reaction evidence="3">
        <text>dTDP-4-amino-4,6-dideoxy-alpha-D-galactose + acetyl-CoA = dTDP-4-acetamido-4,6-dideoxy-alpha-D-galactose + CoA + H(+)</text>
        <dbReference type="Rhea" id="RHEA:34443"/>
        <dbReference type="ChEBI" id="CHEBI:15378"/>
        <dbReference type="ChEBI" id="CHEBI:57287"/>
        <dbReference type="ChEBI" id="CHEBI:57288"/>
        <dbReference type="ChEBI" id="CHEBI:68492"/>
        <dbReference type="ChEBI" id="CHEBI:68493"/>
        <dbReference type="EC" id="2.3.1.210"/>
    </reaction>
</comment>
<dbReference type="PROSITE" id="PS51186">
    <property type="entry name" value="GNAT"/>
    <property type="match status" value="1"/>
</dbReference>
<evidence type="ECO:0000256" key="4">
    <source>
        <dbReference type="PROSITE-ProRule" id="PRU00023"/>
    </source>
</evidence>
<comment type="similarity">
    <text evidence="3">Belongs to the WecD family.</text>
</comment>
<sequence>MRVHANIEPLAWESDFFQRTSAKLAFTAEAAPLTVPRLAPYQIVQAKIAATDLPLSDALAGFGFRLAEGEIDFTLNVAPGAEAAPGPLAVRPAAEADIPALQQAAAAAFALSRFRTPWYQPQDSGRFYAQWVTNAVRGSFDHLCLLAEDDQQRPQGFVTLRRTAAGEARIGLLAAWPGAGGRGVGKCLMQAARQWCRAEQRTQLHVATQSGNVAAMRLYIGSGASVAATSFWLYR</sequence>
<dbReference type="PROSITE" id="PS50088">
    <property type="entry name" value="ANK_REPEAT"/>
    <property type="match status" value="1"/>
</dbReference>
<comment type="function">
    <text evidence="3">Catalyzes the acetylation of dTDP-fucosamine (dTDP-4-amino-4,6-dideoxy-D-galactose) to dTDP-Fuc4NAc, which is utilized in the biosynthesis of the enterobacterial common antigen (ECA).</text>
</comment>
<organism evidence="6 7">
    <name type="scientific">Chimaeribacter coloradensis</name>
    <dbReference type="NCBI Taxonomy" id="2060068"/>
    <lineage>
        <taxon>Bacteria</taxon>
        <taxon>Pseudomonadati</taxon>
        <taxon>Pseudomonadota</taxon>
        <taxon>Gammaproteobacteria</taxon>
        <taxon>Enterobacterales</taxon>
        <taxon>Yersiniaceae</taxon>
        <taxon>Chimaeribacter</taxon>
    </lineage>
</organism>
<feature type="repeat" description="ANK" evidence="4">
    <location>
        <begin position="199"/>
        <end position="231"/>
    </location>
</feature>
<comment type="caution">
    <text evidence="3">Lacks conserved residue(s) required for the propagation of feature annotation.</text>
</comment>
<comment type="pathway">
    <text evidence="3">Bacterial outer membrane biogenesis; enterobacterial common antigen biosynthesis.</text>
</comment>
<dbReference type="EC" id="2.3.1.210" evidence="3"/>
<keyword evidence="1 3" id="KW-0808">Transferase</keyword>
<dbReference type="InterPro" id="IPR000182">
    <property type="entry name" value="GNAT_dom"/>
</dbReference>
<protein>
    <recommendedName>
        <fullName evidence="3">dTDP-fucosamine acetyltransferase</fullName>
        <ecNumber evidence="3">2.3.1.210</ecNumber>
    </recommendedName>
    <alternativeName>
        <fullName evidence="3">TDP-fucosamine acetyltransferase</fullName>
    </alternativeName>
    <alternativeName>
        <fullName evidence="3">dTDP-4-amino-4,6-dideoxy-D-galactose acyltransferase</fullName>
    </alternativeName>
</protein>
<proteinExistence type="inferred from homology"/>
<dbReference type="Gene3D" id="3.40.630.30">
    <property type="match status" value="1"/>
</dbReference>
<dbReference type="InterPro" id="IPR012752">
    <property type="entry name" value="AcTrfase_WecD"/>
</dbReference>
<feature type="binding site" evidence="3">
    <location>
        <position position="212"/>
    </location>
    <ligand>
        <name>acetyl-CoA</name>
        <dbReference type="ChEBI" id="CHEBI:57288"/>
    </ligand>
</feature>
<dbReference type="RefSeq" id="WP_101826645.1">
    <property type="nucleotide sequence ID" value="NZ_PJZH01000030.1"/>
</dbReference>
<dbReference type="HAMAP" id="MF_02027">
    <property type="entry name" value="WecD_RffC"/>
    <property type="match status" value="1"/>
</dbReference>